<dbReference type="InterPro" id="IPR046196">
    <property type="entry name" value="DUF6228"/>
</dbReference>
<accession>A0ABN1TQZ8</accession>
<evidence type="ECO:0000313" key="1">
    <source>
        <dbReference type="EMBL" id="GAA1096793.1"/>
    </source>
</evidence>
<dbReference type="EMBL" id="BAAALG010000003">
    <property type="protein sequence ID" value="GAA1096793.1"/>
    <property type="molecule type" value="Genomic_DNA"/>
</dbReference>
<dbReference type="Proteomes" id="UP001501581">
    <property type="component" value="Unassembled WGS sequence"/>
</dbReference>
<evidence type="ECO:0000313" key="2">
    <source>
        <dbReference type="Proteomes" id="UP001501581"/>
    </source>
</evidence>
<sequence length="137" mass="15063">MDAVVLGESGRTLTFSDPQARDASPSDFLTVAVVGPDLRASRQVYAGWENGFSTLAAFFADLADHWRGWSGQRVFESIEGDLRILATHDGHVNLQVRLWETTEPHGWRVESEIRVDAGEALSRAANEVAALITRPQS</sequence>
<keyword evidence="2" id="KW-1185">Reference proteome</keyword>
<proteinExistence type="predicted"/>
<dbReference type="RefSeq" id="WP_415629881.1">
    <property type="nucleotide sequence ID" value="NZ_BAAALG010000003.1"/>
</dbReference>
<organism evidence="1 2">
    <name type="scientific">Nocardioides dubius</name>
    <dbReference type="NCBI Taxonomy" id="317019"/>
    <lineage>
        <taxon>Bacteria</taxon>
        <taxon>Bacillati</taxon>
        <taxon>Actinomycetota</taxon>
        <taxon>Actinomycetes</taxon>
        <taxon>Propionibacteriales</taxon>
        <taxon>Nocardioidaceae</taxon>
        <taxon>Nocardioides</taxon>
    </lineage>
</organism>
<comment type="caution">
    <text evidence="1">The sequence shown here is derived from an EMBL/GenBank/DDBJ whole genome shotgun (WGS) entry which is preliminary data.</text>
</comment>
<reference evidence="1 2" key="1">
    <citation type="journal article" date="2019" name="Int. J. Syst. Evol. Microbiol.">
        <title>The Global Catalogue of Microorganisms (GCM) 10K type strain sequencing project: providing services to taxonomists for standard genome sequencing and annotation.</title>
        <authorList>
            <consortium name="The Broad Institute Genomics Platform"/>
            <consortium name="The Broad Institute Genome Sequencing Center for Infectious Disease"/>
            <person name="Wu L."/>
            <person name="Ma J."/>
        </authorList>
    </citation>
    <scope>NUCLEOTIDE SEQUENCE [LARGE SCALE GENOMIC DNA]</scope>
    <source>
        <strain evidence="1 2">JCM 13008</strain>
    </source>
</reference>
<name>A0ABN1TQZ8_9ACTN</name>
<dbReference type="Pfam" id="PF19739">
    <property type="entry name" value="DUF6228"/>
    <property type="match status" value="1"/>
</dbReference>
<gene>
    <name evidence="1" type="ORF">GCM10009668_11950</name>
</gene>
<protein>
    <submittedName>
        <fullName evidence="1">Uncharacterized protein</fullName>
    </submittedName>
</protein>